<gene>
    <name evidence="5" type="ORF">RSO01_53790</name>
</gene>
<dbReference type="Proteomes" id="UP000321058">
    <property type="component" value="Unassembled WGS sequence"/>
</dbReference>
<sequence>MEQLEAWCRWYTPTFEIEPLRSKQDGFPASNRSWSVDGLAVSRVRSPPTSVWRSKTNIRKSPVDHWAITLSKSRTSSVEVGDTSLDVPAGAPFVLSVGEELRVHRTEDDDRLVLLLSRDRFSRIAHLLDAVKATILPASQGRFLADYMLVLERNLPNLSAMDVARFPNAVEAMLAACLVPSADRLDSARHQIELTLMERVRQAVRRNLRSPSLGPDKLCRETAMSRSQLYRVLESEGGAAHYIQRRRLSESFSILCDASNTHPIARIAEALCFADASSFTRAFRQEFGMTPRQVRAASLAGQAPMAAKTGGGGDLLHGF</sequence>
<keyword evidence="3" id="KW-0804">Transcription</keyword>
<evidence type="ECO:0000256" key="1">
    <source>
        <dbReference type="ARBA" id="ARBA00023015"/>
    </source>
</evidence>
<dbReference type="Gene3D" id="1.10.10.60">
    <property type="entry name" value="Homeodomain-like"/>
    <property type="match status" value="1"/>
</dbReference>
<dbReference type="InterPro" id="IPR009057">
    <property type="entry name" value="Homeodomain-like_sf"/>
</dbReference>
<dbReference type="Pfam" id="PF12833">
    <property type="entry name" value="HTH_18"/>
    <property type="match status" value="1"/>
</dbReference>
<dbReference type="EMBL" id="BKAJ01000096">
    <property type="protein sequence ID" value="GEP58213.1"/>
    <property type="molecule type" value="Genomic_DNA"/>
</dbReference>
<name>A0A512NGZ5_9HYPH</name>
<dbReference type="PROSITE" id="PS01124">
    <property type="entry name" value="HTH_ARAC_FAMILY_2"/>
    <property type="match status" value="1"/>
</dbReference>
<dbReference type="SMART" id="SM00342">
    <property type="entry name" value="HTH_ARAC"/>
    <property type="match status" value="1"/>
</dbReference>
<keyword evidence="1" id="KW-0805">Transcription regulation</keyword>
<evidence type="ECO:0000313" key="5">
    <source>
        <dbReference type="EMBL" id="GEP58213.1"/>
    </source>
</evidence>
<evidence type="ECO:0000256" key="3">
    <source>
        <dbReference type="ARBA" id="ARBA00023163"/>
    </source>
</evidence>
<evidence type="ECO:0000259" key="4">
    <source>
        <dbReference type="PROSITE" id="PS01124"/>
    </source>
</evidence>
<evidence type="ECO:0000313" key="6">
    <source>
        <dbReference type="Proteomes" id="UP000321058"/>
    </source>
</evidence>
<feature type="domain" description="HTH araC/xylS-type" evidence="4">
    <location>
        <begin position="198"/>
        <end position="297"/>
    </location>
</feature>
<dbReference type="GO" id="GO:0043565">
    <property type="term" value="F:sequence-specific DNA binding"/>
    <property type="evidence" value="ECO:0007669"/>
    <property type="project" value="InterPro"/>
</dbReference>
<proteinExistence type="predicted"/>
<dbReference type="GO" id="GO:0003700">
    <property type="term" value="F:DNA-binding transcription factor activity"/>
    <property type="evidence" value="ECO:0007669"/>
    <property type="project" value="InterPro"/>
</dbReference>
<evidence type="ECO:0000256" key="2">
    <source>
        <dbReference type="ARBA" id="ARBA00023125"/>
    </source>
</evidence>
<dbReference type="PANTHER" id="PTHR46796:SF6">
    <property type="entry name" value="ARAC SUBFAMILY"/>
    <property type="match status" value="1"/>
</dbReference>
<dbReference type="InterPro" id="IPR050204">
    <property type="entry name" value="AraC_XylS_family_regulators"/>
</dbReference>
<organism evidence="5 6">
    <name type="scientific">Reyranella soli</name>
    <dbReference type="NCBI Taxonomy" id="1230389"/>
    <lineage>
        <taxon>Bacteria</taxon>
        <taxon>Pseudomonadati</taxon>
        <taxon>Pseudomonadota</taxon>
        <taxon>Alphaproteobacteria</taxon>
        <taxon>Hyphomicrobiales</taxon>
        <taxon>Reyranellaceae</taxon>
        <taxon>Reyranella</taxon>
    </lineage>
</organism>
<dbReference type="PANTHER" id="PTHR46796">
    <property type="entry name" value="HTH-TYPE TRANSCRIPTIONAL ACTIVATOR RHAS-RELATED"/>
    <property type="match status" value="1"/>
</dbReference>
<accession>A0A512NGZ5</accession>
<keyword evidence="6" id="KW-1185">Reference proteome</keyword>
<reference evidence="5 6" key="1">
    <citation type="submission" date="2019-07" db="EMBL/GenBank/DDBJ databases">
        <title>Whole genome shotgun sequence of Reyranella soli NBRC 108950.</title>
        <authorList>
            <person name="Hosoyama A."/>
            <person name="Uohara A."/>
            <person name="Ohji S."/>
            <person name="Ichikawa N."/>
        </authorList>
    </citation>
    <scope>NUCLEOTIDE SEQUENCE [LARGE SCALE GENOMIC DNA]</scope>
    <source>
        <strain evidence="5 6">NBRC 108950</strain>
    </source>
</reference>
<protein>
    <submittedName>
        <fullName evidence="5">AraC family transcriptional regulator</fullName>
    </submittedName>
</protein>
<dbReference type="SUPFAM" id="SSF46689">
    <property type="entry name" value="Homeodomain-like"/>
    <property type="match status" value="1"/>
</dbReference>
<comment type="caution">
    <text evidence="5">The sequence shown here is derived from an EMBL/GenBank/DDBJ whole genome shotgun (WGS) entry which is preliminary data.</text>
</comment>
<dbReference type="InterPro" id="IPR018060">
    <property type="entry name" value="HTH_AraC"/>
</dbReference>
<dbReference type="AlphaFoldDB" id="A0A512NGZ5"/>
<keyword evidence="2" id="KW-0238">DNA-binding</keyword>